<gene>
    <name evidence="2" type="ORF">QBC41DRAFT_229212</name>
</gene>
<evidence type="ECO:0000313" key="2">
    <source>
        <dbReference type="EMBL" id="KAK0667038.1"/>
    </source>
</evidence>
<feature type="non-terminal residue" evidence="2">
    <location>
        <position position="1"/>
    </location>
</feature>
<sequence>VRQTALQHDEITLRSRLRSRAGEGLASSCHPVSNWSSMLVSVTFPHIRLRIANTPYRTKTRTQLGIDATITNYPEFLSSMDQHWSTSGVLFSGTERVIVYTSLETFPGGSFTGYYTYDIHALRSAGYTITTSTQEIVSCSPTATSSATGECEPHGDHWHCPPGVAEPTTPPSSEPHTTRSAPSTGEYECEPHGDHWHCPPGVAEPTTPPAPSSTPIPTTPTSDECEAHGDHWHCPDGVPEPTTPPSIVTPTPTSLSSVTASASFTRTASDAPVFTAGVDAKTTIGKNFLVLAAAVPFVFGMI</sequence>
<organism evidence="2 3">
    <name type="scientific">Cercophora samala</name>
    <dbReference type="NCBI Taxonomy" id="330535"/>
    <lineage>
        <taxon>Eukaryota</taxon>
        <taxon>Fungi</taxon>
        <taxon>Dikarya</taxon>
        <taxon>Ascomycota</taxon>
        <taxon>Pezizomycotina</taxon>
        <taxon>Sordariomycetes</taxon>
        <taxon>Sordariomycetidae</taxon>
        <taxon>Sordariales</taxon>
        <taxon>Lasiosphaeriaceae</taxon>
        <taxon>Cercophora</taxon>
    </lineage>
</organism>
<reference evidence="2" key="1">
    <citation type="submission" date="2023-06" db="EMBL/GenBank/DDBJ databases">
        <title>Genome-scale phylogeny and comparative genomics of the fungal order Sordariales.</title>
        <authorList>
            <consortium name="Lawrence Berkeley National Laboratory"/>
            <person name="Hensen N."/>
            <person name="Bonometti L."/>
            <person name="Westerberg I."/>
            <person name="Brannstrom I.O."/>
            <person name="Guillou S."/>
            <person name="Cros-Aarteil S."/>
            <person name="Calhoun S."/>
            <person name="Haridas S."/>
            <person name="Kuo A."/>
            <person name="Mondo S."/>
            <person name="Pangilinan J."/>
            <person name="Riley R."/>
            <person name="Labutti K."/>
            <person name="Andreopoulos B."/>
            <person name="Lipzen A."/>
            <person name="Chen C."/>
            <person name="Yanf M."/>
            <person name="Daum C."/>
            <person name="Ng V."/>
            <person name="Clum A."/>
            <person name="Steindorff A."/>
            <person name="Ohm R."/>
            <person name="Martin F."/>
            <person name="Silar P."/>
            <person name="Natvig D."/>
            <person name="Lalanne C."/>
            <person name="Gautier V."/>
            <person name="Ament-Velasquez S.L."/>
            <person name="Kruys A."/>
            <person name="Hutchinson M.I."/>
            <person name="Powell A.J."/>
            <person name="Barry K."/>
            <person name="Miller A.N."/>
            <person name="Grigoriev I.V."/>
            <person name="Debuchy R."/>
            <person name="Gladieux P."/>
            <person name="Thoren M.H."/>
            <person name="Johannesson H."/>
        </authorList>
    </citation>
    <scope>NUCLEOTIDE SEQUENCE</scope>
    <source>
        <strain evidence="2">CBS 307.81</strain>
    </source>
</reference>
<name>A0AA39ZA21_9PEZI</name>
<keyword evidence="3" id="KW-1185">Reference proteome</keyword>
<evidence type="ECO:0000256" key="1">
    <source>
        <dbReference type="SAM" id="MobiDB-lite"/>
    </source>
</evidence>
<feature type="compositionally biased region" description="Basic and acidic residues" evidence="1">
    <location>
        <begin position="225"/>
        <end position="234"/>
    </location>
</feature>
<evidence type="ECO:0000313" key="3">
    <source>
        <dbReference type="Proteomes" id="UP001174997"/>
    </source>
</evidence>
<feature type="compositionally biased region" description="Low complexity" evidence="1">
    <location>
        <begin position="245"/>
        <end position="255"/>
    </location>
</feature>
<protein>
    <submittedName>
        <fullName evidence="2">Uncharacterized protein</fullName>
    </submittedName>
</protein>
<dbReference type="Proteomes" id="UP001174997">
    <property type="component" value="Unassembled WGS sequence"/>
</dbReference>
<proteinExistence type="predicted"/>
<feature type="region of interest" description="Disordered" evidence="1">
    <location>
        <begin position="142"/>
        <end position="255"/>
    </location>
</feature>
<accession>A0AA39ZA21</accession>
<comment type="caution">
    <text evidence="2">The sequence shown here is derived from an EMBL/GenBank/DDBJ whole genome shotgun (WGS) entry which is preliminary data.</text>
</comment>
<dbReference type="EMBL" id="JAULSY010000078">
    <property type="protein sequence ID" value="KAK0667038.1"/>
    <property type="molecule type" value="Genomic_DNA"/>
</dbReference>
<dbReference type="AlphaFoldDB" id="A0AA39ZA21"/>
<feature type="compositionally biased region" description="Pro residues" evidence="1">
    <location>
        <begin position="206"/>
        <end position="218"/>
    </location>
</feature>